<sequence>ALLLNLEAVRVDPRTLAGPFLSPFCRLPYAGKARVFELLETSDPDLIALLDEHLPEPYHRSVSGLLRFLANGLLILSGLGGYSEWGVFDPENKRLRARPAGWRASGYTPSVDGWDEFKGYYQGRTEVPG</sequence>
<comment type="caution">
    <text evidence="1">The sequence shown here is derived from an EMBL/GenBank/DDBJ whole genome shotgun (WGS) entry which is preliminary data.</text>
</comment>
<reference evidence="2" key="1">
    <citation type="journal article" date="2019" name="Int. J. Syst. Evol. Microbiol.">
        <title>The Global Catalogue of Microorganisms (GCM) 10K type strain sequencing project: providing services to taxonomists for standard genome sequencing and annotation.</title>
        <authorList>
            <consortium name="The Broad Institute Genomics Platform"/>
            <consortium name="The Broad Institute Genome Sequencing Center for Infectious Disease"/>
            <person name="Wu L."/>
            <person name="Ma J."/>
        </authorList>
    </citation>
    <scope>NUCLEOTIDE SEQUENCE [LARGE SCALE GENOMIC DNA]</scope>
    <source>
        <strain evidence="2">JCM 31696</strain>
    </source>
</reference>
<organism evidence="1 2">
    <name type="scientific">Actinomadura adrarensis</name>
    <dbReference type="NCBI Taxonomy" id="1819600"/>
    <lineage>
        <taxon>Bacteria</taxon>
        <taxon>Bacillati</taxon>
        <taxon>Actinomycetota</taxon>
        <taxon>Actinomycetes</taxon>
        <taxon>Streptosporangiales</taxon>
        <taxon>Thermomonosporaceae</taxon>
        <taxon>Actinomadura</taxon>
    </lineage>
</organism>
<protein>
    <submittedName>
        <fullName evidence="1">Uncharacterized protein</fullName>
    </submittedName>
</protein>
<evidence type="ECO:0000313" key="2">
    <source>
        <dbReference type="Proteomes" id="UP001597083"/>
    </source>
</evidence>
<gene>
    <name evidence="1" type="ORF">ACFQ07_24375</name>
</gene>
<accession>A0ABW3CM99</accession>
<proteinExistence type="predicted"/>
<name>A0ABW3CM99_9ACTN</name>
<evidence type="ECO:0000313" key="1">
    <source>
        <dbReference type="EMBL" id="MFD0855400.1"/>
    </source>
</evidence>
<dbReference type="Proteomes" id="UP001597083">
    <property type="component" value="Unassembled WGS sequence"/>
</dbReference>
<keyword evidence="2" id="KW-1185">Reference proteome</keyword>
<feature type="non-terminal residue" evidence="1">
    <location>
        <position position="1"/>
    </location>
</feature>
<dbReference type="EMBL" id="JBHTIR010003557">
    <property type="protein sequence ID" value="MFD0855400.1"/>
    <property type="molecule type" value="Genomic_DNA"/>
</dbReference>